<evidence type="ECO:0000313" key="2">
    <source>
        <dbReference type="Proteomes" id="UP000501891"/>
    </source>
</evidence>
<name>A0A858R764_9PROT</name>
<dbReference type="Proteomes" id="UP000501891">
    <property type="component" value="Chromosome"/>
</dbReference>
<dbReference type="Pfam" id="PF07310">
    <property type="entry name" value="PAS_5"/>
    <property type="match status" value="1"/>
</dbReference>
<evidence type="ECO:0000313" key="1">
    <source>
        <dbReference type="EMBL" id="QJE73033.1"/>
    </source>
</evidence>
<dbReference type="InterPro" id="IPR009922">
    <property type="entry name" value="DUF1457"/>
</dbReference>
<proteinExistence type="predicted"/>
<gene>
    <name evidence="1" type="ORF">HHL28_07990</name>
</gene>
<dbReference type="AlphaFoldDB" id="A0A858R764"/>
<reference evidence="1" key="1">
    <citation type="submission" date="2020-04" db="EMBL/GenBank/DDBJ databases">
        <title>A desert anoxygenic phototrophic bacterium fixes CO2 using RubisCO under aerobic conditions.</title>
        <authorList>
            <person name="Tang K."/>
        </authorList>
    </citation>
    <scope>NUCLEOTIDE SEQUENCE [LARGE SCALE GENOMIC DNA]</scope>
    <source>
        <strain evidence="1">MIMtkB3</strain>
    </source>
</reference>
<dbReference type="EMBL" id="CP051775">
    <property type="protein sequence ID" value="QJE73033.1"/>
    <property type="molecule type" value="Genomic_DNA"/>
</dbReference>
<sequence>MSPPPPDLPGPGLLRQLWDYWESRHPKGLLPGRQHIDPSDIPTLLPNILLVERVEGYYRYRLAGTRIAELLGREVTGRRLADIPLGESAVPWATRLDEMWQAGIPLYGAESGWKRGFTLRELHWLALPLARDGRQVDMALCGLDWT</sequence>
<dbReference type="KEGG" id="acru:HHL28_07990"/>
<protein>
    <submittedName>
        <fullName evidence="1">PAS domain-containing protein</fullName>
    </submittedName>
</protein>
<keyword evidence="2" id="KW-1185">Reference proteome</keyword>
<organism evidence="1 2">
    <name type="scientific">Aerophototrophica crusticola</name>
    <dbReference type="NCBI Taxonomy" id="1709002"/>
    <lineage>
        <taxon>Bacteria</taxon>
        <taxon>Pseudomonadati</taxon>
        <taxon>Pseudomonadota</taxon>
        <taxon>Alphaproteobacteria</taxon>
        <taxon>Rhodospirillales</taxon>
        <taxon>Rhodospirillaceae</taxon>
        <taxon>Aerophototrophica</taxon>
    </lineage>
</organism>
<accession>A0A858R764</accession>